<name>A0A376F4W9_ENTAS</name>
<feature type="domain" description="RiboL-PSP-HEPN" evidence="1">
    <location>
        <begin position="23"/>
        <end position="227"/>
    </location>
</feature>
<dbReference type="Pfam" id="PF18735">
    <property type="entry name" value="HEPN_RiboL-PSP"/>
    <property type="match status" value="1"/>
</dbReference>
<dbReference type="EMBL" id="UFYI01000007">
    <property type="protein sequence ID" value="STD18306.1"/>
    <property type="molecule type" value="Genomic_DNA"/>
</dbReference>
<evidence type="ECO:0000313" key="2">
    <source>
        <dbReference type="EMBL" id="STD18306.1"/>
    </source>
</evidence>
<organism evidence="2 3">
    <name type="scientific">Enterobacter asburiae</name>
    <dbReference type="NCBI Taxonomy" id="61645"/>
    <lineage>
        <taxon>Bacteria</taxon>
        <taxon>Pseudomonadati</taxon>
        <taxon>Pseudomonadota</taxon>
        <taxon>Gammaproteobacteria</taxon>
        <taxon>Enterobacterales</taxon>
        <taxon>Enterobacteriaceae</taxon>
        <taxon>Enterobacter</taxon>
        <taxon>Enterobacter cloacae complex</taxon>
    </lineage>
</organism>
<sequence>MMLEVIKDNTEKDIIVVLDVFNDIYSGLTKVSPIKVTKIRQYAYATAVTRLYAIFEHFIEKTLSTYLDYLSENKTFADLSPGLKREYRIGFSHVLSRIDQPRFSSLNHEDLIEKYHRAINERVSNYQFIAEALIRHDNNLRPNVLFELFSRLGLTGLETWLIMSAKEYGLYDSEERIKEQLESELNNFIEVRNDSSHGVPEQIGSQSILQRHCELIFLLVSSITSFVEREIFMLLQMAGKTLKIGNITEVFNRAGASVAKVNEKSLISLSVNYVFEDSFNFYTQKFSTVKLNDDDVDAVFSALDNNVEIGIKCDRLPKKKTNIHIFL</sequence>
<dbReference type="AlphaFoldDB" id="A0A376F4W9"/>
<gene>
    <name evidence="2" type="ORF">NCTC12123_00474</name>
</gene>
<dbReference type="RefSeq" id="WP_059346297.1">
    <property type="nucleotide sequence ID" value="NZ_CP011863.1"/>
</dbReference>
<dbReference type="InterPro" id="IPR041519">
    <property type="entry name" value="HEPN_RiboL-PSP"/>
</dbReference>
<accession>A0A376F4W9</accession>
<dbReference type="Proteomes" id="UP000255163">
    <property type="component" value="Unassembled WGS sequence"/>
</dbReference>
<proteinExistence type="predicted"/>
<protein>
    <recommendedName>
        <fullName evidence="1">RiboL-PSP-HEPN domain-containing protein</fullName>
    </recommendedName>
</protein>
<evidence type="ECO:0000313" key="3">
    <source>
        <dbReference type="Proteomes" id="UP000255163"/>
    </source>
</evidence>
<reference evidence="2 3" key="1">
    <citation type="submission" date="2018-06" db="EMBL/GenBank/DDBJ databases">
        <authorList>
            <consortium name="Pathogen Informatics"/>
            <person name="Doyle S."/>
        </authorList>
    </citation>
    <scope>NUCLEOTIDE SEQUENCE [LARGE SCALE GENOMIC DNA]</scope>
    <source>
        <strain evidence="2 3">NCTC12123</strain>
    </source>
</reference>
<evidence type="ECO:0000259" key="1">
    <source>
        <dbReference type="Pfam" id="PF18735"/>
    </source>
</evidence>